<dbReference type="GO" id="GO:0005730">
    <property type="term" value="C:nucleolus"/>
    <property type="evidence" value="ECO:0007669"/>
    <property type="project" value="UniProtKB-SubCell"/>
</dbReference>
<evidence type="ECO:0000256" key="4">
    <source>
        <dbReference type="ARBA" id="ARBA00023242"/>
    </source>
</evidence>
<dbReference type="GO" id="GO:0034462">
    <property type="term" value="P:small-subunit processome assembly"/>
    <property type="evidence" value="ECO:0007669"/>
    <property type="project" value="TreeGrafter"/>
</dbReference>
<dbReference type="EMBL" id="CAJGYO010000003">
    <property type="protein sequence ID" value="CAD6216777.1"/>
    <property type="molecule type" value="Genomic_DNA"/>
</dbReference>
<dbReference type="InterPro" id="IPR000504">
    <property type="entry name" value="RRM_dom"/>
</dbReference>
<evidence type="ECO:0000259" key="8">
    <source>
        <dbReference type="PROSITE" id="PS50102"/>
    </source>
</evidence>
<evidence type="ECO:0000256" key="7">
    <source>
        <dbReference type="SAM" id="Phobius"/>
    </source>
</evidence>
<keyword evidence="7" id="KW-0812">Transmembrane</keyword>
<sequence>MAEHPERDQFTDEEEDDFLEDGEQGIGSEDEDEGGEGAGGKRKRLGNSLGGIGKRGVCYLSRVPPHMNPSHIRQMLSKYGEVLRIYLVPEGQGHRKHTTVKAKAYAEGWIEFAKKSVAKRVANLLNGEQIGGKKRSPFYYDIWNIKYLRKFKWDDLVGEMAEKTHIREQKLTLEIAAAKKQRDHYLSNVEKSRALKHIQERMKKKQKTEGAGASNAPETKTARPIPQKKPVGETDAKTKSTLSKDILAGMKSRFFVVASLVTLPRAFYTSTASILIMGVLFFLASRRSCHRPPAQTRINRFNDRRSMFSCVLDDHATGATTCHWCNHRANEDKQMANQDLDHYLPMSRLETQSRYTLSHNPSMYTDLT</sequence>
<dbReference type="SUPFAM" id="SSF54928">
    <property type="entry name" value="RNA-binding domain, RBD"/>
    <property type="match status" value="1"/>
</dbReference>
<evidence type="ECO:0000256" key="3">
    <source>
        <dbReference type="ARBA" id="ARBA00022884"/>
    </source>
</evidence>
<dbReference type="PROSITE" id="PS50102">
    <property type="entry name" value="RRM"/>
    <property type="match status" value="1"/>
</dbReference>
<comment type="similarity">
    <text evidence="2">Belongs to the ESF2/ABP1 family.</text>
</comment>
<dbReference type="Pfam" id="PF00076">
    <property type="entry name" value="RRM_1"/>
    <property type="match status" value="1"/>
</dbReference>
<dbReference type="GO" id="GO:0000480">
    <property type="term" value="P:endonucleolytic cleavage in 5'-ETS of tricistronic rRNA transcript (SSU-rRNA, 5.8S rRNA, LSU-rRNA)"/>
    <property type="evidence" value="ECO:0007669"/>
    <property type="project" value="TreeGrafter"/>
</dbReference>
<dbReference type="InterPro" id="IPR012677">
    <property type="entry name" value="Nucleotide-bd_a/b_plait_sf"/>
</dbReference>
<dbReference type="InterPro" id="IPR035979">
    <property type="entry name" value="RBD_domain_sf"/>
</dbReference>
<feature type="transmembrane region" description="Helical" evidence="7">
    <location>
        <begin position="266"/>
        <end position="284"/>
    </location>
</feature>
<dbReference type="InterPro" id="IPR034353">
    <property type="entry name" value="ABT1/ESF2_RRM"/>
</dbReference>
<dbReference type="GO" id="GO:0000447">
    <property type="term" value="P:endonucleolytic cleavage in ITS1 to separate SSU-rRNA from 5.8S rRNA and LSU-rRNA from tricistronic rRNA transcript (SSU-rRNA, 5.8S rRNA, LSU-rRNA)"/>
    <property type="evidence" value="ECO:0007669"/>
    <property type="project" value="TreeGrafter"/>
</dbReference>
<dbReference type="Gene3D" id="3.30.70.330">
    <property type="match status" value="1"/>
</dbReference>
<evidence type="ECO:0000313" key="9">
    <source>
        <dbReference type="EMBL" id="CAD6216777.1"/>
    </source>
</evidence>
<dbReference type="OrthoDB" id="287393at2759"/>
<keyword evidence="7" id="KW-1133">Transmembrane helix</keyword>
<dbReference type="CDD" id="cd12263">
    <property type="entry name" value="RRM_ABT1_like"/>
    <property type="match status" value="1"/>
</dbReference>
<accession>A0A811MZA6</accession>
<proteinExistence type="inferred from homology"/>
<dbReference type="PANTHER" id="PTHR12311">
    <property type="entry name" value="ACTIVATOR OF BASAL TRANSCRIPTION 1"/>
    <property type="match status" value="1"/>
</dbReference>
<keyword evidence="3 5" id="KW-0694">RNA-binding</keyword>
<comment type="caution">
    <text evidence="9">The sequence shown here is derived from an EMBL/GenBank/DDBJ whole genome shotgun (WGS) entry which is preliminary data.</text>
</comment>
<dbReference type="GO" id="GO:0000472">
    <property type="term" value="P:endonucleolytic cleavage to generate mature 5'-end of SSU-rRNA from (SSU-rRNA, 5.8S rRNA, LSU-rRNA)"/>
    <property type="evidence" value="ECO:0007669"/>
    <property type="project" value="TreeGrafter"/>
</dbReference>
<name>A0A811MZA6_9POAL</name>
<comment type="subcellular location">
    <subcellularLocation>
        <location evidence="1">Nucleus</location>
        <location evidence="1">Nucleolus</location>
    </subcellularLocation>
</comment>
<dbReference type="InterPro" id="IPR039119">
    <property type="entry name" value="ABT1/Esf2"/>
</dbReference>
<feature type="region of interest" description="Disordered" evidence="6">
    <location>
        <begin position="199"/>
        <end position="238"/>
    </location>
</feature>
<evidence type="ECO:0000256" key="2">
    <source>
        <dbReference type="ARBA" id="ARBA00005819"/>
    </source>
</evidence>
<dbReference type="GO" id="GO:0003723">
    <property type="term" value="F:RNA binding"/>
    <property type="evidence" value="ECO:0007669"/>
    <property type="project" value="UniProtKB-UniRule"/>
</dbReference>
<keyword evidence="4" id="KW-0539">Nucleus</keyword>
<organism evidence="9 10">
    <name type="scientific">Miscanthus lutarioriparius</name>
    <dbReference type="NCBI Taxonomy" id="422564"/>
    <lineage>
        <taxon>Eukaryota</taxon>
        <taxon>Viridiplantae</taxon>
        <taxon>Streptophyta</taxon>
        <taxon>Embryophyta</taxon>
        <taxon>Tracheophyta</taxon>
        <taxon>Spermatophyta</taxon>
        <taxon>Magnoliopsida</taxon>
        <taxon>Liliopsida</taxon>
        <taxon>Poales</taxon>
        <taxon>Poaceae</taxon>
        <taxon>PACMAD clade</taxon>
        <taxon>Panicoideae</taxon>
        <taxon>Andropogonodae</taxon>
        <taxon>Andropogoneae</taxon>
        <taxon>Saccharinae</taxon>
        <taxon>Miscanthus</taxon>
    </lineage>
</organism>
<evidence type="ECO:0000256" key="5">
    <source>
        <dbReference type="PROSITE-ProRule" id="PRU00176"/>
    </source>
</evidence>
<feature type="region of interest" description="Disordered" evidence="6">
    <location>
        <begin position="1"/>
        <end position="47"/>
    </location>
</feature>
<dbReference type="PANTHER" id="PTHR12311:SF7">
    <property type="entry name" value="ACTIVATOR OF BASAL TRANSCRIPTION 1"/>
    <property type="match status" value="1"/>
</dbReference>
<evidence type="ECO:0000313" key="10">
    <source>
        <dbReference type="Proteomes" id="UP000604825"/>
    </source>
</evidence>
<dbReference type="AlphaFoldDB" id="A0A811MZA6"/>
<dbReference type="Proteomes" id="UP000604825">
    <property type="component" value="Unassembled WGS sequence"/>
</dbReference>
<feature type="compositionally biased region" description="Basic and acidic residues" evidence="6">
    <location>
        <begin position="1"/>
        <end position="10"/>
    </location>
</feature>
<reference evidence="9" key="1">
    <citation type="submission" date="2020-10" db="EMBL/GenBank/DDBJ databases">
        <authorList>
            <person name="Han B."/>
            <person name="Lu T."/>
            <person name="Zhao Q."/>
            <person name="Huang X."/>
            <person name="Zhao Y."/>
        </authorList>
    </citation>
    <scope>NUCLEOTIDE SEQUENCE</scope>
</reference>
<feature type="domain" description="RRM" evidence="8">
    <location>
        <begin position="56"/>
        <end position="134"/>
    </location>
</feature>
<keyword evidence="10" id="KW-1185">Reference proteome</keyword>
<protein>
    <recommendedName>
        <fullName evidence="8">RRM domain-containing protein</fullName>
    </recommendedName>
</protein>
<evidence type="ECO:0000256" key="1">
    <source>
        <dbReference type="ARBA" id="ARBA00004604"/>
    </source>
</evidence>
<evidence type="ECO:0000256" key="6">
    <source>
        <dbReference type="SAM" id="MobiDB-lite"/>
    </source>
</evidence>
<keyword evidence="7" id="KW-0472">Membrane</keyword>
<gene>
    <name evidence="9" type="ORF">NCGR_LOCUS10947</name>
</gene>
<feature type="compositionally biased region" description="Acidic residues" evidence="6">
    <location>
        <begin position="11"/>
        <end position="35"/>
    </location>
</feature>